<keyword evidence="8 11" id="KW-0472">Membrane</keyword>
<keyword evidence="7" id="KW-0406">Ion transport</keyword>
<feature type="transmembrane region" description="Helical" evidence="11">
    <location>
        <begin position="566"/>
        <end position="588"/>
    </location>
</feature>
<evidence type="ECO:0000256" key="8">
    <source>
        <dbReference type="ARBA" id="ARBA00023136"/>
    </source>
</evidence>
<dbReference type="EMBL" id="PVZC01000006">
    <property type="protein sequence ID" value="PRX97342.1"/>
    <property type="molecule type" value="Genomic_DNA"/>
</dbReference>
<evidence type="ECO:0000256" key="3">
    <source>
        <dbReference type="ARBA" id="ARBA00022449"/>
    </source>
</evidence>
<evidence type="ECO:0000256" key="4">
    <source>
        <dbReference type="ARBA" id="ARBA00022475"/>
    </source>
</evidence>
<keyword evidence="3" id="KW-0050">Antiport</keyword>
<evidence type="ECO:0000256" key="10">
    <source>
        <dbReference type="SAM" id="MobiDB-lite"/>
    </source>
</evidence>
<feature type="transmembrane region" description="Helical" evidence="11">
    <location>
        <begin position="201"/>
        <end position="218"/>
    </location>
</feature>
<feature type="transmembrane region" description="Helical" evidence="11">
    <location>
        <begin position="608"/>
        <end position="625"/>
    </location>
</feature>
<dbReference type="PANTHER" id="PTHR43373:SF1">
    <property type="entry name" value="NA(+)_H(+) ANTIPORTER SUBUNIT A"/>
    <property type="match status" value="1"/>
</dbReference>
<evidence type="ECO:0000256" key="11">
    <source>
        <dbReference type="SAM" id="Phobius"/>
    </source>
</evidence>
<dbReference type="InterPro" id="IPR025383">
    <property type="entry name" value="MrpA_C/MbhD"/>
</dbReference>
<evidence type="ECO:0000313" key="16">
    <source>
        <dbReference type="EMBL" id="PRX97342.1"/>
    </source>
</evidence>
<evidence type="ECO:0000259" key="12">
    <source>
        <dbReference type="Pfam" id="PF00361"/>
    </source>
</evidence>
<feature type="transmembrane region" description="Helical" evidence="11">
    <location>
        <begin position="294"/>
        <end position="314"/>
    </location>
</feature>
<feature type="transmembrane region" description="Helical" evidence="11">
    <location>
        <begin position="364"/>
        <end position="383"/>
    </location>
</feature>
<evidence type="ECO:0000256" key="9">
    <source>
        <dbReference type="RuleBase" id="RU000320"/>
    </source>
</evidence>
<evidence type="ECO:0000256" key="1">
    <source>
        <dbReference type="ARBA" id="ARBA00004651"/>
    </source>
</evidence>
<dbReference type="Pfam" id="PF00361">
    <property type="entry name" value="Proton_antipo_M"/>
    <property type="match status" value="1"/>
</dbReference>
<feature type="transmembrane region" description="Helical" evidence="11">
    <location>
        <begin position="694"/>
        <end position="716"/>
    </location>
</feature>
<feature type="transmembrane region" description="Helical" evidence="11">
    <location>
        <begin position="75"/>
        <end position="99"/>
    </location>
</feature>
<dbReference type="InterPro" id="IPR001516">
    <property type="entry name" value="Proton_antipo_N"/>
</dbReference>
<reference evidence="16 17" key="1">
    <citation type="submission" date="2018-03" db="EMBL/GenBank/DDBJ databases">
        <title>Genomic Encyclopedia of Archaeal and Bacterial Type Strains, Phase II (KMG-II): from individual species to whole genera.</title>
        <authorList>
            <person name="Goeker M."/>
        </authorList>
    </citation>
    <scope>NUCLEOTIDE SEQUENCE [LARGE SCALE GENOMIC DNA]</scope>
    <source>
        <strain evidence="16 17">DSM 45601</strain>
    </source>
</reference>
<dbReference type="InterPro" id="IPR046806">
    <property type="entry name" value="MrpA_C/MbhE"/>
</dbReference>
<feature type="transmembrane region" description="Helical" evidence="11">
    <location>
        <begin position="448"/>
        <end position="469"/>
    </location>
</feature>
<proteinExistence type="predicted"/>
<dbReference type="InterPro" id="IPR050616">
    <property type="entry name" value="CPA3_Na-H_Antiporter_A"/>
</dbReference>
<keyword evidence="4" id="KW-1003">Cell membrane</keyword>
<dbReference type="GO" id="GO:0006811">
    <property type="term" value="P:monoatomic ion transport"/>
    <property type="evidence" value="ECO:0007669"/>
    <property type="project" value="UniProtKB-KW"/>
</dbReference>
<feature type="domain" description="MrpA C-terminal/MbhE" evidence="15">
    <location>
        <begin position="728"/>
        <end position="770"/>
    </location>
</feature>
<name>A0A2T0Q0L9_9ACTN</name>
<keyword evidence="5 9" id="KW-0812">Transmembrane</keyword>
<evidence type="ECO:0000256" key="5">
    <source>
        <dbReference type="ARBA" id="ARBA00022692"/>
    </source>
</evidence>
<evidence type="ECO:0000256" key="6">
    <source>
        <dbReference type="ARBA" id="ARBA00022989"/>
    </source>
</evidence>
<comment type="caution">
    <text evidence="16">The sequence shown here is derived from an EMBL/GenBank/DDBJ whole genome shotgun (WGS) entry which is preliminary data.</text>
</comment>
<feature type="transmembrane region" description="Helical" evidence="11">
    <location>
        <begin position="267"/>
        <end position="287"/>
    </location>
</feature>
<feature type="domain" description="NADH:quinone oxidoreductase/Mrp antiporter transmembrane" evidence="12">
    <location>
        <begin position="127"/>
        <end position="412"/>
    </location>
</feature>
<evidence type="ECO:0000313" key="17">
    <source>
        <dbReference type="Proteomes" id="UP000237846"/>
    </source>
</evidence>
<dbReference type="RefSeq" id="WP_245930351.1">
    <property type="nucleotide sequence ID" value="NZ_PVZC01000006.1"/>
</dbReference>
<feature type="transmembrane region" description="Helical" evidence="11">
    <location>
        <begin position="751"/>
        <end position="771"/>
    </location>
</feature>
<feature type="transmembrane region" description="Helical" evidence="11">
    <location>
        <begin position="225"/>
        <end position="247"/>
    </location>
</feature>
<evidence type="ECO:0000256" key="7">
    <source>
        <dbReference type="ARBA" id="ARBA00023065"/>
    </source>
</evidence>
<feature type="region of interest" description="Disordered" evidence="10">
    <location>
        <begin position="775"/>
        <end position="815"/>
    </location>
</feature>
<feature type="transmembrane region" description="Helical" evidence="11">
    <location>
        <begin position="159"/>
        <end position="181"/>
    </location>
</feature>
<feature type="transmembrane region" description="Helical" evidence="11">
    <location>
        <begin position="500"/>
        <end position="519"/>
    </location>
</feature>
<keyword evidence="17" id="KW-1185">Reference proteome</keyword>
<evidence type="ECO:0000256" key="2">
    <source>
        <dbReference type="ARBA" id="ARBA00022448"/>
    </source>
</evidence>
<organism evidence="16 17">
    <name type="scientific">Allonocardiopsis opalescens</name>
    <dbReference type="NCBI Taxonomy" id="1144618"/>
    <lineage>
        <taxon>Bacteria</taxon>
        <taxon>Bacillati</taxon>
        <taxon>Actinomycetota</taxon>
        <taxon>Actinomycetes</taxon>
        <taxon>Streptosporangiales</taxon>
        <taxon>Allonocardiopsis</taxon>
    </lineage>
</organism>
<dbReference type="InterPro" id="IPR001750">
    <property type="entry name" value="ND/Mrp_TM"/>
</dbReference>
<keyword evidence="6 11" id="KW-1133">Transmembrane helix</keyword>
<feature type="transmembrane region" description="Helical" evidence="11">
    <location>
        <begin position="403"/>
        <end position="427"/>
    </location>
</feature>
<protein>
    <submittedName>
        <fullName evidence="16">Multicomponent Na+:H+ antiporter subunit A</fullName>
    </submittedName>
</protein>
<dbReference type="GO" id="GO:0005886">
    <property type="term" value="C:plasma membrane"/>
    <property type="evidence" value="ECO:0007669"/>
    <property type="project" value="UniProtKB-SubCell"/>
</dbReference>
<feature type="transmembrane region" description="Helical" evidence="11">
    <location>
        <begin position="320"/>
        <end position="343"/>
    </location>
</feature>
<dbReference type="PANTHER" id="PTHR43373">
    <property type="entry name" value="NA(+)/H(+) ANTIPORTER SUBUNIT"/>
    <property type="match status" value="1"/>
</dbReference>
<keyword evidence="2" id="KW-0813">Transport</keyword>
<dbReference type="Proteomes" id="UP000237846">
    <property type="component" value="Unassembled WGS sequence"/>
</dbReference>
<feature type="transmembrane region" description="Helical" evidence="11">
    <location>
        <begin position="655"/>
        <end position="674"/>
    </location>
</feature>
<evidence type="ECO:0000259" key="14">
    <source>
        <dbReference type="Pfam" id="PF13244"/>
    </source>
</evidence>
<dbReference type="Pfam" id="PF00662">
    <property type="entry name" value="Proton_antipo_N"/>
    <property type="match status" value="1"/>
</dbReference>
<dbReference type="Pfam" id="PF20501">
    <property type="entry name" value="MbhE"/>
    <property type="match status" value="1"/>
</dbReference>
<feature type="transmembrane region" description="Helical" evidence="11">
    <location>
        <begin position="106"/>
        <end position="124"/>
    </location>
</feature>
<sequence>MLPALIALHVAVAVVLPPLAVRLGPRVFLVAAVPLLATAGWALLQLPGILDGRPATASVPWAPELGLVLDFRLDALALTMVALISGIGSLIFVYAAWYFSASERALGRLAAMMVLFSASMLGVVVTDNLLALYVFWELTTVCSFVLIGHSDHRENSRRAAIQALITTAGFGLLMLIGFLLLGQAAGTYRISELVADPPTGPLVPLAVVLVLAGAFAKSAQVPLHYWLPAAMVAPTPVSAYLHAATMVKGGVYLVARLAPGFADTGPWLPLVLSFGLATMVVGAWRAMRQDDGKLLLAYGTVSQLGFLTVLAGAGTPISGIAVVAMLLAHGFFKSTLFLAVGVIDHQVGTRTMSRLSGVGRRMPVLATAAAVAAGSMAGLPPLLGFVAKEADFEVYLPGHHPALSVAGSSAVLLVLALGSVLTFGYSARLWWGSFTTKAEVAERRYPSAGPAFLAPVVLLAAACLLPGLAPSLVDPLAQAHAATMPHAAAPDYHLALWHGFSLPLLLSVAVTAAGLVLFANRERFYRLQSAAPRWPDAEVAYHLFVHAVYSTALGVTRRLQTGSLPLYLTVILGTLLVVPGGWFVWSLASSGLHVPMSGGDWRLWDTPVQLVLALVVGVSAIAAVREERRFPALLLLGATGFGMCGIFVVHGAPDLALTLILVETLTMIILIFVLRRLPARFASGARRVGWPRRLTAVVCALAGIFVAGVLAASTYARSLPPASVGYWEEAEHAGSANLVNLILADFRAMDTIGEITVLVTAAVAVASLVVANRRTGGENGGDEGNGAAKPVMARNEPVIGREGHETSTGGGHGSG</sequence>
<feature type="domain" description="MrpA C-terminal/MbhD" evidence="14">
    <location>
        <begin position="615"/>
        <end position="678"/>
    </location>
</feature>
<evidence type="ECO:0000259" key="13">
    <source>
        <dbReference type="Pfam" id="PF00662"/>
    </source>
</evidence>
<feature type="transmembrane region" description="Helical" evidence="11">
    <location>
        <begin position="632"/>
        <end position="649"/>
    </location>
</feature>
<feature type="domain" description="NADH-Ubiquinone oxidoreductase (complex I) chain 5 N-terminal" evidence="13">
    <location>
        <begin position="66"/>
        <end position="101"/>
    </location>
</feature>
<dbReference type="Pfam" id="PF13244">
    <property type="entry name" value="MbhD"/>
    <property type="match status" value="1"/>
</dbReference>
<evidence type="ECO:0000259" key="15">
    <source>
        <dbReference type="Pfam" id="PF20501"/>
    </source>
</evidence>
<dbReference type="PRINTS" id="PR01434">
    <property type="entry name" value="NADHDHGNASE5"/>
</dbReference>
<comment type="subcellular location">
    <subcellularLocation>
        <location evidence="1">Cell membrane</location>
        <topology evidence="1">Multi-pass membrane protein</topology>
    </subcellularLocation>
    <subcellularLocation>
        <location evidence="9">Membrane</location>
        <topology evidence="9">Multi-pass membrane protein</topology>
    </subcellularLocation>
</comment>
<dbReference type="AlphaFoldDB" id="A0A2T0Q0L9"/>
<dbReference type="GO" id="GO:0015297">
    <property type="term" value="F:antiporter activity"/>
    <property type="evidence" value="ECO:0007669"/>
    <property type="project" value="UniProtKB-KW"/>
</dbReference>
<accession>A0A2T0Q0L9</accession>
<feature type="transmembrane region" description="Helical" evidence="11">
    <location>
        <begin position="130"/>
        <end position="147"/>
    </location>
</feature>
<gene>
    <name evidence="16" type="ORF">CLV72_106379</name>
</gene>